<protein>
    <submittedName>
        <fullName evidence="1">Uncharacterized protein</fullName>
    </submittedName>
</protein>
<organism evidence="1">
    <name type="scientific">Darwinula stevensoni</name>
    <dbReference type="NCBI Taxonomy" id="69355"/>
    <lineage>
        <taxon>Eukaryota</taxon>
        <taxon>Metazoa</taxon>
        <taxon>Ecdysozoa</taxon>
        <taxon>Arthropoda</taxon>
        <taxon>Crustacea</taxon>
        <taxon>Oligostraca</taxon>
        <taxon>Ostracoda</taxon>
        <taxon>Podocopa</taxon>
        <taxon>Podocopida</taxon>
        <taxon>Darwinulocopina</taxon>
        <taxon>Darwinuloidea</taxon>
        <taxon>Darwinulidae</taxon>
        <taxon>Darwinula</taxon>
    </lineage>
</organism>
<proteinExistence type="predicted"/>
<dbReference type="Proteomes" id="UP000677054">
    <property type="component" value="Unassembled WGS sequence"/>
</dbReference>
<reference evidence="1" key="1">
    <citation type="submission" date="2020-11" db="EMBL/GenBank/DDBJ databases">
        <authorList>
            <person name="Tran Van P."/>
        </authorList>
    </citation>
    <scope>NUCLEOTIDE SEQUENCE</scope>
</reference>
<dbReference type="AlphaFoldDB" id="A0A7R8X984"/>
<keyword evidence="2" id="KW-1185">Reference proteome</keyword>
<evidence type="ECO:0000313" key="2">
    <source>
        <dbReference type="Proteomes" id="UP000677054"/>
    </source>
</evidence>
<gene>
    <name evidence="1" type="ORF">DSTB1V02_LOCUS3411</name>
</gene>
<dbReference type="EMBL" id="LR899957">
    <property type="protein sequence ID" value="CAD7243493.1"/>
    <property type="molecule type" value="Genomic_DNA"/>
</dbReference>
<name>A0A7R8X984_9CRUS</name>
<accession>A0A7R8X984</accession>
<sequence>MKDHDCLAAHCESHASPLLSSGRQYRKRIEHPEVWRGGASALHTRRLLFTGLRAPIRAALPSPPLGGCERVGDVRVRLGFEFSLPPDALRMGWLCSRCVLVSIPSLRFLPVLSFQSFVSSLIVPVRRHDSPPES</sequence>
<dbReference type="EMBL" id="CAJPEV010000440">
    <property type="protein sequence ID" value="CAG0885315.1"/>
    <property type="molecule type" value="Genomic_DNA"/>
</dbReference>
<evidence type="ECO:0000313" key="1">
    <source>
        <dbReference type="EMBL" id="CAD7243493.1"/>
    </source>
</evidence>